<dbReference type="PANTHER" id="PTHR46051">
    <property type="entry name" value="SH2 DOMAIN-CONTAINING PROTEIN"/>
    <property type="match status" value="1"/>
</dbReference>
<keyword evidence="1" id="KW-0391">Immunity</keyword>
<protein>
    <submittedName>
        <fullName evidence="5">Inositol polyphosphate phosphatase-like 1a</fullName>
    </submittedName>
</protein>
<dbReference type="Ensembl" id="ENSLBET00000038854.1">
    <property type="protein sequence ID" value="ENSLBEP00000037312.1"/>
    <property type="gene ID" value="ENSLBEG00000027829.1"/>
</dbReference>
<evidence type="ECO:0000256" key="3">
    <source>
        <dbReference type="PROSITE-ProRule" id="PRU00191"/>
    </source>
</evidence>
<name>A0A3Q3GSL0_9LABR</name>
<sequence>VSYVDLHTLISVGLGTAAEELLARAGRDGSFLVRDSESVNGAYALCVLFQKHVHTYRILPDDEGFLAVQTSQGVQPKRFKTLAELVLLYLQPSQGLVTTLLFPVDREETAVSDDRDYSVKLSEWYIQALPCYMHQDATVFSYVLQYVQI</sequence>
<dbReference type="SUPFAM" id="SSF55550">
    <property type="entry name" value="SH2 domain"/>
    <property type="match status" value="1"/>
</dbReference>
<dbReference type="Gene3D" id="3.30.505.10">
    <property type="entry name" value="SH2 domain"/>
    <property type="match status" value="1"/>
</dbReference>
<reference evidence="5" key="2">
    <citation type="submission" date="2025-09" db="UniProtKB">
        <authorList>
            <consortium name="Ensembl"/>
        </authorList>
    </citation>
    <scope>IDENTIFICATION</scope>
</reference>
<feature type="domain" description="SH2" evidence="4">
    <location>
        <begin position="5"/>
        <end position="104"/>
    </location>
</feature>
<dbReference type="GeneTree" id="ENSGT00940000156576"/>
<dbReference type="InterPro" id="IPR036860">
    <property type="entry name" value="SH2_dom_sf"/>
</dbReference>
<dbReference type="GO" id="GO:0043569">
    <property type="term" value="P:negative regulation of insulin-like growth factor receptor signaling pathway"/>
    <property type="evidence" value="ECO:0007669"/>
    <property type="project" value="TreeGrafter"/>
</dbReference>
<dbReference type="SMART" id="SM00252">
    <property type="entry name" value="SH2"/>
    <property type="match status" value="1"/>
</dbReference>
<dbReference type="GO" id="GO:0002376">
    <property type="term" value="P:immune system process"/>
    <property type="evidence" value="ECO:0007669"/>
    <property type="project" value="UniProtKB-KW"/>
</dbReference>
<dbReference type="PANTHER" id="PTHR46051:SF2">
    <property type="entry name" value="PHOSPHATIDYLINOSITOL 3,4,5-TRISPHOSPHATE 5-PHOSPHATASE 2"/>
    <property type="match status" value="1"/>
</dbReference>
<evidence type="ECO:0000313" key="5">
    <source>
        <dbReference type="Ensembl" id="ENSLBEP00000037312.1"/>
    </source>
</evidence>
<dbReference type="PROSITE" id="PS50001">
    <property type="entry name" value="SH2"/>
    <property type="match status" value="1"/>
</dbReference>
<dbReference type="GO" id="GO:0050776">
    <property type="term" value="P:regulation of immune response"/>
    <property type="evidence" value="ECO:0007669"/>
    <property type="project" value="TreeGrafter"/>
</dbReference>
<proteinExistence type="predicted"/>
<reference evidence="5" key="1">
    <citation type="submission" date="2025-08" db="UniProtKB">
        <authorList>
            <consortium name="Ensembl"/>
        </authorList>
    </citation>
    <scope>IDENTIFICATION</scope>
</reference>
<keyword evidence="6" id="KW-1185">Reference proteome</keyword>
<dbReference type="Proteomes" id="UP000261660">
    <property type="component" value="Unplaced"/>
</dbReference>
<dbReference type="Pfam" id="PF00017">
    <property type="entry name" value="SH2"/>
    <property type="match status" value="1"/>
</dbReference>
<organism evidence="5 6">
    <name type="scientific">Labrus bergylta</name>
    <name type="common">ballan wrasse</name>
    <dbReference type="NCBI Taxonomy" id="56723"/>
    <lineage>
        <taxon>Eukaryota</taxon>
        <taxon>Metazoa</taxon>
        <taxon>Chordata</taxon>
        <taxon>Craniata</taxon>
        <taxon>Vertebrata</taxon>
        <taxon>Euteleostomi</taxon>
        <taxon>Actinopterygii</taxon>
        <taxon>Neopterygii</taxon>
        <taxon>Teleostei</taxon>
        <taxon>Neoteleostei</taxon>
        <taxon>Acanthomorphata</taxon>
        <taxon>Eupercaria</taxon>
        <taxon>Labriformes</taxon>
        <taxon>Labridae</taxon>
        <taxon>Labrus</taxon>
    </lineage>
</organism>
<dbReference type="InterPro" id="IPR000980">
    <property type="entry name" value="SH2"/>
</dbReference>
<keyword evidence="2 3" id="KW-0727">SH2 domain</keyword>
<evidence type="ECO:0000313" key="6">
    <source>
        <dbReference type="Proteomes" id="UP000261660"/>
    </source>
</evidence>
<evidence type="ECO:0000259" key="4">
    <source>
        <dbReference type="PROSITE" id="PS50001"/>
    </source>
</evidence>
<dbReference type="GO" id="GO:0005829">
    <property type="term" value="C:cytosol"/>
    <property type="evidence" value="ECO:0007669"/>
    <property type="project" value="TreeGrafter"/>
</dbReference>
<dbReference type="GO" id="GO:0004445">
    <property type="term" value="F:inositol-polyphosphate 5-phosphatase activity"/>
    <property type="evidence" value="ECO:0007669"/>
    <property type="project" value="TreeGrafter"/>
</dbReference>
<evidence type="ECO:0000256" key="1">
    <source>
        <dbReference type="ARBA" id="ARBA00022859"/>
    </source>
</evidence>
<accession>A0A3Q3GSL0</accession>
<evidence type="ECO:0000256" key="2">
    <source>
        <dbReference type="ARBA" id="ARBA00022999"/>
    </source>
</evidence>
<dbReference type="PRINTS" id="PR00401">
    <property type="entry name" value="SH2DOMAIN"/>
</dbReference>
<dbReference type="AlphaFoldDB" id="A0A3Q3GSL0"/>